<dbReference type="CDD" id="cd00683">
    <property type="entry name" value="Trans_IPPS_HH"/>
    <property type="match status" value="1"/>
</dbReference>
<name>A0A1G7I8X0_9EURY</name>
<organism evidence="5 6">
    <name type="scientific">Halorientalis regularis</name>
    <dbReference type="NCBI Taxonomy" id="660518"/>
    <lineage>
        <taxon>Archaea</taxon>
        <taxon>Methanobacteriati</taxon>
        <taxon>Methanobacteriota</taxon>
        <taxon>Stenosarchaea group</taxon>
        <taxon>Halobacteria</taxon>
        <taxon>Halobacteriales</taxon>
        <taxon>Haloarculaceae</taxon>
        <taxon>Halorientalis</taxon>
    </lineage>
</organism>
<dbReference type="EMBL" id="FNBK01000003">
    <property type="protein sequence ID" value="SDF09171.1"/>
    <property type="molecule type" value="Genomic_DNA"/>
</dbReference>
<evidence type="ECO:0000313" key="5">
    <source>
        <dbReference type="EMBL" id="SDF09171.1"/>
    </source>
</evidence>
<evidence type="ECO:0000256" key="4">
    <source>
        <dbReference type="SAM" id="MobiDB-lite"/>
    </source>
</evidence>
<protein>
    <submittedName>
        <fullName evidence="5">Phytoene synthase</fullName>
    </submittedName>
</protein>
<proteinExistence type="predicted"/>
<dbReference type="InterPro" id="IPR033904">
    <property type="entry name" value="Trans_IPPS_HH"/>
</dbReference>
<dbReference type="PANTHER" id="PTHR31480">
    <property type="entry name" value="BIFUNCTIONAL LYCOPENE CYCLASE/PHYTOENE SYNTHASE"/>
    <property type="match status" value="1"/>
</dbReference>
<dbReference type="AlphaFoldDB" id="A0A1G7I8X0"/>
<dbReference type="InterPro" id="IPR002060">
    <property type="entry name" value="Squ/phyt_synthse"/>
</dbReference>
<evidence type="ECO:0000256" key="3">
    <source>
        <dbReference type="ARBA" id="ARBA00022746"/>
    </source>
</evidence>
<dbReference type="Gene3D" id="1.10.600.10">
    <property type="entry name" value="Farnesyl Diphosphate Synthase"/>
    <property type="match status" value="1"/>
</dbReference>
<dbReference type="FunFam" id="1.10.600.10:FF:000020">
    <property type="entry name" value="Phytoene synthase"/>
    <property type="match status" value="1"/>
</dbReference>
<evidence type="ECO:0000256" key="2">
    <source>
        <dbReference type="ARBA" id="ARBA00022679"/>
    </source>
</evidence>
<keyword evidence="3" id="KW-0125">Carotenoid biosynthesis</keyword>
<comment type="pathway">
    <text evidence="1">Carotenoid biosynthesis; phytoene biosynthesis.</text>
</comment>
<dbReference type="GO" id="GO:0016117">
    <property type="term" value="P:carotenoid biosynthetic process"/>
    <property type="evidence" value="ECO:0007669"/>
    <property type="project" value="UniProtKB-KW"/>
</dbReference>
<dbReference type="PROSITE" id="PS01045">
    <property type="entry name" value="SQUALEN_PHYTOEN_SYN_2"/>
    <property type="match status" value="1"/>
</dbReference>
<dbReference type="InterPro" id="IPR044843">
    <property type="entry name" value="Trans_IPPS_bact-type"/>
</dbReference>
<reference evidence="6" key="1">
    <citation type="submission" date="2016-10" db="EMBL/GenBank/DDBJ databases">
        <authorList>
            <person name="Varghese N."/>
            <person name="Submissions S."/>
        </authorList>
    </citation>
    <scope>NUCLEOTIDE SEQUENCE [LARGE SCALE GENOMIC DNA]</scope>
    <source>
        <strain evidence="6">IBRC-M 10760</strain>
    </source>
</reference>
<dbReference type="RefSeq" id="WP_092689266.1">
    <property type="nucleotide sequence ID" value="NZ_FNBK01000003.1"/>
</dbReference>
<sequence>MVTNDSLEESRQIHRQTGKTFYYATRLLPERIRHKTYVLYAFFRIADEVVDDEDNDLTPAEQRERLERFREAALGRRETDDPVLQAFDDVRRESDITEEDVELFVDAMATDIDKSRYETYDELEEYMRGSASAVGYMMTGIMAVDDPEVARPHARALGEAFQLSNFLRDVREDIVDRDRIYLPQETLRQYGVTEADIENLEMSDGFRSAMIHEMARAEKLYREGVAGIKYLPEDCQFAVLLAAVLYADHHRLIRKRDYDVLSETPSLSTSRKLWLIAKTRWHWHWNKDPEAVFERVSTIGDAPTPSPGPEPPEWTPTQ</sequence>
<dbReference type="Proteomes" id="UP000199076">
    <property type="component" value="Unassembled WGS sequence"/>
</dbReference>
<dbReference type="Pfam" id="PF00494">
    <property type="entry name" value="SQS_PSY"/>
    <property type="match status" value="1"/>
</dbReference>
<keyword evidence="6" id="KW-1185">Reference proteome</keyword>
<feature type="region of interest" description="Disordered" evidence="4">
    <location>
        <begin position="298"/>
        <end position="318"/>
    </location>
</feature>
<dbReference type="STRING" id="660518.SAMN05216218_103323"/>
<dbReference type="InterPro" id="IPR008949">
    <property type="entry name" value="Isoprenoid_synthase_dom_sf"/>
</dbReference>
<gene>
    <name evidence="5" type="ORF">SAMN05216218_103323</name>
</gene>
<dbReference type="SFLD" id="SFLDG01212">
    <property type="entry name" value="Phytoene_synthase_like"/>
    <property type="match status" value="1"/>
</dbReference>
<dbReference type="PROSITE" id="PS01044">
    <property type="entry name" value="SQUALEN_PHYTOEN_SYN_1"/>
    <property type="match status" value="1"/>
</dbReference>
<dbReference type="SUPFAM" id="SSF48576">
    <property type="entry name" value="Terpenoid synthases"/>
    <property type="match status" value="1"/>
</dbReference>
<feature type="compositionally biased region" description="Pro residues" evidence="4">
    <location>
        <begin position="304"/>
        <end position="318"/>
    </location>
</feature>
<dbReference type="OrthoDB" id="305023at2157"/>
<keyword evidence="2" id="KW-0808">Transferase</keyword>
<dbReference type="SFLD" id="SFLDS00005">
    <property type="entry name" value="Isoprenoid_Synthase_Type_I"/>
    <property type="match status" value="1"/>
</dbReference>
<evidence type="ECO:0000313" key="6">
    <source>
        <dbReference type="Proteomes" id="UP000199076"/>
    </source>
</evidence>
<dbReference type="SFLD" id="SFLDG01018">
    <property type="entry name" value="Squalene/Phytoene_Synthase_Lik"/>
    <property type="match status" value="1"/>
</dbReference>
<accession>A0A1G7I8X0</accession>
<dbReference type="GO" id="GO:0051996">
    <property type="term" value="F:squalene synthase [NAD(P)H] activity"/>
    <property type="evidence" value="ECO:0007669"/>
    <property type="project" value="InterPro"/>
</dbReference>
<dbReference type="GO" id="GO:0004311">
    <property type="term" value="F:geranylgeranyl diphosphate synthase activity"/>
    <property type="evidence" value="ECO:0007669"/>
    <property type="project" value="InterPro"/>
</dbReference>
<dbReference type="InterPro" id="IPR019845">
    <property type="entry name" value="Squalene/phytoene_synthase_CS"/>
</dbReference>
<evidence type="ECO:0000256" key="1">
    <source>
        <dbReference type="ARBA" id="ARBA00004684"/>
    </source>
</evidence>